<dbReference type="GO" id="GO:0003677">
    <property type="term" value="F:DNA binding"/>
    <property type="evidence" value="ECO:0007669"/>
    <property type="project" value="UniProtKB-KW"/>
</dbReference>
<dbReference type="InterPro" id="IPR000792">
    <property type="entry name" value="Tscrpt_reg_LuxR_C"/>
</dbReference>
<evidence type="ECO:0000256" key="5">
    <source>
        <dbReference type="PROSITE-ProRule" id="PRU00169"/>
    </source>
</evidence>
<evidence type="ECO:0000256" key="1">
    <source>
        <dbReference type="ARBA" id="ARBA00022553"/>
    </source>
</evidence>
<dbReference type="AlphaFoldDB" id="A0A8J4DM10"/>
<keyword evidence="4" id="KW-0804">Transcription</keyword>
<dbReference type="PRINTS" id="PR00038">
    <property type="entry name" value="HTHLUXR"/>
</dbReference>
<comment type="caution">
    <text evidence="8">The sequence shown here is derived from an EMBL/GenBank/DDBJ whole genome shotgun (WGS) entry which is preliminary data.</text>
</comment>
<dbReference type="PANTHER" id="PTHR43214:SF24">
    <property type="entry name" value="TRANSCRIPTIONAL REGULATORY PROTEIN NARL-RELATED"/>
    <property type="match status" value="1"/>
</dbReference>
<dbReference type="InterPro" id="IPR016032">
    <property type="entry name" value="Sig_transdc_resp-reg_C-effctor"/>
</dbReference>
<evidence type="ECO:0000259" key="7">
    <source>
        <dbReference type="PROSITE" id="PS50110"/>
    </source>
</evidence>
<evidence type="ECO:0000256" key="4">
    <source>
        <dbReference type="ARBA" id="ARBA00023163"/>
    </source>
</evidence>
<dbReference type="InterPro" id="IPR011006">
    <property type="entry name" value="CheY-like_superfamily"/>
</dbReference>
<evidence type="ECO:0000259" key="6">
    <source>
        <dbReference type="PROSITE" id="PS50043"/>
    </source>
</evidence>
<dbReference type="CDD" id="cd17535">
    <property type="entry name" value="REC_NarL-like"/>
    <property type="match status" value="1"/>
</dbReference>
<dbReference type="SMART" id="SM00421">
    <property type="entry name" value="HTH_LUXR"/>
    <property type="match status" value="1"/>
</dbReference>
<dbReference type="Pfam" id="PF00196">
    <property type="entry name" value="GerE"/>
    <property type="match status" value="1"/>
</dbReference>
<evidence type="ECO:0000256" key="2">
    <source>
        <dbReference type="ARBA" id="ARBA00023015"/>
    </source>
</evidence>
<dbReference type="GO" id="GO:0006355">
    <property type="term" value="P:regulation of DNA-templated transcription"/>
    <property type="evidence" value="ECO:0007669"/>
    <property type="project" value="InterPro"/>
</dbReference>
<feature type="modified residue" description="4-aspartylphosphate" evidence="5">
    <location>
        <position position="54"/>
    </location>
</feature>
<sequence length="213" mass="22246">MTRVLIVDDDPLVRTALTMMLTGADGITVVGEAADGAAGLAAAREHRPDVVLMDIRMPTMDGLAATEALRARPDAPEVIVLTTFDADEFVLRALRAGAGGFLLKDTPPPQLVAAIKAVAAGEASLSPTVTRQLITHVAGPPPPAAQARAALARLSEREREVALAIGAGMSNAEIGTRLFMSVATVKAHVSRILTKLDLNNRVQIALLAHDAAR</sequence>
<dbReference type="PANTHER" id="PTHR43214">
    <property type="entry name" value="TWO-COMPONENT RESPONSE REGULATOR"/>
    <property type="match status" value="1"/>
</dbReference>
<keyword evidence="1 5" id="KW-0597">Phosphoprotein</keyword>
<dbReference type="SUPFAM" id="SSF46894">
    <property type="entry name" value="C-terminal effector domain of the bipartite response regulators"/>
    <property type="match status" value="1"/>
</dbReference>
<dbReference type="Gene3D" id="3.40.50.2300">
    <property type="match status" value="1"/>
</dbReference>
<proteinExistence type="predicted"/>
<evidence type="ECO:0000313" key="9">
    <source>
        <dbReference type="Proteomes" id="UP000652013"/>
    </source>
</evidence>
<dbReference type="RefSeq" id="WP_203941704.1">
    <property type="nucleotide sequence ID" value="NZ_BAAAGJ010000015.1"/>
</dbReference>
<evidence type="ECO:0000256" key="3">
    <source>
        <dbReference type="ARBA" id="ARBA00023125"/>
    </source>
</evidence>
<gene>
    <name evidence="8" type="ORF">Sya03_58880</name>
</gene>
<dbReference type="GO" id="GO:0000160">
    <property type="term" value="P:phosphorelay signal transduction system"/>
    <property type="evidence" value="ECO:0007669"/>
    <property type="project" value="InterPro"/>
</dbReference>
<dbReference type="PROSITE" id="PS00622">
    <property type="entry name" value="HTH_LUXR_1"/>
    <property type="match status" value="1"/>
</dbReference>
<dbReference type="Proteomes" id="UP000652013">
    <property type="component" value="Unassembled WGS sequence"/>
</dbReference>
<name>A0A8J4DM10_9ACTN</name>
<protein>
    <submittedName>
        <fullName evidence="8">DNA-binding response regulator</fullName>
    </submittedName>
</protein>
<dbReference type="SUPFAM" id="SSF52172">
    <property type="entry name" value="CheY-like"/>
    <property type="match status" value="1"/>
</dbReference>
<keyword evidence="2" id="KW-0805">Transcription regulation</keyword>
<accession>A0A8J4DM10</accession>
<keyword evidence="9" id="KW-1185">Reference proteome</keyword>
<reference evidence="8" key="1">
    <citation type="submission" date="2021-01" db="EMBL/GenBank/DDBJ databases">
        <title>Whole genome shotgun sequence of Spirilliplanes yamanashiensis NBRC 15828.</title>
        <authorList>
            <person name="Komaki H."/>
            <person name="Tamura T."/>
        </authorList>
    </citation>
    <scope>NUCLEOTIDE SEQUENCE</scope>
    <source>
        <strain evidence="8">NBRC 15828</strain>
    </source>
</reference>
<organism evidence="8 9">
    <name type="scientific">Spirilliplanes yamanashiensis</name>
    <dbReference type="NCBI Taxonomy" id="42233"/>
    <lineage>
        <taxon>Bacteria</taxon>
        <taxon>Bacillati</taxon>
        <taxon>Actinomycetota</taxon>
        <taxon>Actinomycetes</taxon>
        <taxon>Micromonosporales</taxon>
        <taxon>Micromonosporaceae</taxon>
        <taxon>Spirilliplanes</taxon>
    </lineage>
</organism>
<evidence type="ECO:0000313" key="8">
    <source>
        <dbReference type="EMBL" id="GIJ06536.1"/>
    </source>
</evidence>
<dbReference type="PROSITE" id="PS50043">
    <property type="entry name" value="HTH_LUXR_2"/>
    <property type="match status" value="1"/>
</dbReference>
<dbReference type="InterPro" id="IPR039420">
    <property type="entry name" value="WalR-like"/>
</dbReference>
<dbReference type="CDD" id="cd06170">
    <property type="entry name" value="LuxR_C_like"/>
    <property type="match status" value="1"/>
</dbReference>
<dbReference type="Pfam" id="PF00072">
    <property type="entry name" value="Response_reg"/>
    <property type="match status" value="1"/>
</dbReference>
<feature type="domain" description="HTH luxR-type" evidence="6">
    <location>
        <begin position="147"/>
        <end position="212"/>
    </location>
</feature>
<dbReference type="SMART" id="SM00448">
    <property type="entry name" value="REC"/>
    <property type="match status" value="1"/>
</dbReference>
<dbReference type="EMBL" id="BOOY01000042">
    <property type="protein sequence ID" value="GIJ06536.1"/>
    <property type="molecule type" value="Genomic_DNA"/>
</dbReference>
<feature type="domain" description="Response regulatory" evidence="7">
    <location>
        <begin position="3"/>
        <end position="119"/>
    </location>
</feature>
<keyword evidence="3 8" id="KW-0238">DNA-binding</keyword>
<dbReference type="InterPro" id="IPR001789">
    <property type="entry name" value="Sig_transdc_resp-reg_receiver"/>
</dbReference>
<dbReference type="InterPro" id="IPR058245">
    <property type="entry name" value="NreC/VraR/RcsB-like_REC"/>
</dbReference>
<dbReference type="PROSITE" id="PS50110">
    <property type="entry name" value="RESPONSE_REGULATORY"/>
    <property type="match status" value="1"/>
</dbReference>